<dbReference type="InterPro" id="IPR003494">
    <property type="entry name" value="SHS2_FtsA"/>
</dbReference>
<dbReference type="Gene3D" id="3.30.420.40">
    <property type="match status" value="2"/>
</dbReference>
<dbReference type="Pfam" id="PF11104">
    <property type="entry name" value="PilM_2"/>
    <property type="match status" value="1"/>
</dbReference>
<dbReference type="SMART" id="SM00842">
    <property type="entry name" value="FtsA"/>
    <property type="match status" value="1"/>
</dbReference>
<feature type="domain" description="SHS2" evidence="1">
    <location>
        <begin position="23"/>
        <end position="193"/>
    </location>
</feature>
<dbReference type="EMBL" id="CAJNBJ010000004">
    <property type="protein sequence ID" value="CAE6738028.1"/>
    <property type="molecule type" value="Genomic_DNA"/>
</dbReference>
<evidence type="ECO:0000313" key="3">
    <source>
        <dbReference type="Proteomes" id="UP000675880"/>
    </source>
</evidence>
<dbReference type="CDD" id="cd24049">
    <property type="entry name" value="ASKHA_NBD_PilM"/>
    <property type="match status" value="1"/>
</dbReference>
<dbReference type="NCBIfam" id="TIGR01175">
    <property type="entry name" value="pilM"/>
    <property type="match status" value="1"/>
</dbReference>
<keyword evidence="3" id="KW-1185">Reference proteome</keyword>
<dbReference type="Proteomes" id="UP000675880">
    <property type="component" value="Unassembled WGS sequence"/>
</dbReference>
<name>A0ABM8R839_9BACT</name>
<proteinExistence type="predicted"/>
<dbReference type="PANTHER" id="PTHR32432:SF3">
    <property type="entry name" value="ETHANOLAMINE UTILIZATION PROTEIN EUTJ"/>
    <property type="match status" value="1"/>
</dbReference>
<protein>
    <submittedName>
        <fullName evidence="2">Type IV pilus biogenesis protein PilM</fullName>
    </submittedName>
</protein>
<sequence length="365" mass="39691">MLDSLKHLAGMEFLSMFSPQRQLLGLDIGSSSIKLVQIKEHRGHYTLQKFGVKELEPEVIVDGTVMDEGRVVSAIKELLAEQNVKLKQVAVSISGHAVIVKKITLPPMPDEELDAQVKLAAEQYIPFDINEVNLDFYVLPPPENPDEQAEMSIVLVAAKKDKINELTELVKAAGLVPIVMDVDAFAVENMYGVTSPATQDDTTILVNIGASVMNVNIVGGGVSLFTRDIPLGGNRYSEAVQREMGVSFEEAEQLKKSEQDDDHTLAAVMESVNAEVASEIARTIDYFKTTSSDSDIARVLLFGGGAKVKGLAQQLRDRMHLDVEIANTFNEIDTSQCNVDPDQLTEMGPLAAVGVGLALRTVGDR</sequence>
<dbReference type="InterPro" id="IPR043129">
    <property type="entry name" value="ATPase_NBD"/>
</dbReference>
<evidence type="ECO:0000259" key="1">
    <source>
        <dbReference type="SMART" id="SM00842"/>
    </source>
</evidence>
<organism evidence="2 3">
    <name type="scientific">Nitrospira defluvii</name>
    <dbReference type="NCBI Taxonomy" id="330214"/>
    <lineage>
        <taxon>Bacteria</taxon>
        <taxon>Pseudomonadati</taxon>
        <taxon>Nitrospirota</taxon>
        <taxon>Nitrospiria</taxon>
        <taxon>Nitrospirales</taxon>
        <taxon>Nitrospiraceae</taxon>
        <taxon>Nitrospira</taxon>
    </lineage>
</organism>
<dbReference type="RefSeq" id="WP_213041915.1">
    <property type="nucleotide sequence ID" value="NZ_CAJNBJ010000004.1"/>
</dbReference>
<evidence type="ECO:0000313" key="2">
    <source>
        <dbReference type="EMBL" id="CAE6738028.1"/>
    </source>
</evidence>
<accession>A0ABM8R839</accession>
<dbReference type="PANTHER" id="PTHR32432">
    <property type="entry name" value="CELL DIVISION PROTEIN FTSA-RELATED"/>
    <property type="match status" value="1"/>
</dbReference>
<dbReference type="Gene3D" id="3.30.1490.300">
    <property type="match status" value="1"/>
</dbReference>
<dbReference type="PIRSF" id="PIRSF019169">
    <property type="entry name" value="PilM"/>
    <property type="match status" value="1"/>
</dbReference>
<dbReference type="InterPro" id="IPR050696">
    <property type="entry name" value="FtsA/MreB"/>
</dbReference>
<reference evidence="2 3" key="1">
    <citation type="submission" date="2021-02" db="EMBL/GenBank/DDBJ databases">
        <authorList>
            <person name="Han P."/>
        </authorList>
    </citation>
    <scope>NUCLEOTIDE SEQUENCE [LARGE SCALE GENOMIC DNA]</scope>
    <source>
        <strain evidence="2">Candidatus Nitrospira sp. ZN2</strain>
    </source>
</reference>
<comment type="caution">
    <text evidence="2">The sequence shown here is derived from an EMBL/GenBank/DDBJ whole genome shotgun (WGS) entry which is preliminary data.</text>
</comment>
<dbReference type="SUPFAM" id="SSF53067">
    <property type="entry name" value="Actin-like ATPase domain"/>
    <property type="match status" value="2"/>
</dbReference>
<gene>
    <name evidence="2" type="ORF">NSPZN2_120025</name>
</gene>
<dbReference type="InterPro" id="IPR005883">
    <property type="entry name" value="PilM"/>
</dbReference>